<feature type="region of interest" description="Disordered" evidence="9">
    <location>
        <begin position="156"/>
        <end position="287"/>
    </location>
</feature>
<sequence length="287" mass="30675">MKCLLLALALTCGAQALIVTQTMKGLDIQKVAGTWYSLAMAASDISLLDAQSAPLRVYVEELKPTPEGDLEILLQKWENGECAQKKIIAEKTKIPAVFKIDALNENKVLVLDTDYKKYLLFCMENSAEPEQSLACQCLGPMCQEGVGIGEWRLLAVSAGPGGGGDPDSQSQDPGGGRRGPGEIRQSPQGPAHAHPAVLQPDPAGGAVPHLGEPLPAPLGATDSLLPRPQGLQDAGLHPRVTRHTGAAPPPGCSQSSHRPDQRERSMTSQEQADTHRTLRFTRLSRSF</sequence>
<keyword evidence="7" id="KW-1015">Disulfide bond</keyword>
<dbReference type="InterPro" id="IPR022272">
    <property type="entry name" value="Lipocalin_CS"/>
</dbReference>
<dbReference type="Pfam" id="PF00061">
    <property type="entry name" value="Lipocalin"/>
    <property type="match status" value="1"/>
</dbReference>
<dbReference type="GO" id="GO:0005576">
    <property type="term" value="C:extracellular region"/>
    <property type="evidence" value="ECO:0007669"/>
    <property type="project" value="UniProtKB-SubCell"/>
</dbReference>
<comment type="similarity">
    <text evidence="2 8">Belongs to the calycin superfamily. Lipocalin family.</text>
</comment>
<evidence type="ECO:0000256" key="2">
    <source>
        <dbReference type="ARBA" id="ARBA00006889"/>
    </source>
</evidence>
<name>A0A8B9XZM7_BOSMU</name>
<dbReference type="PANTHER" id="PTHR11430">
    <property type="entry name" value="LIPOCALIN"/>
    <property type="match status" value="1"/>
</dbReference>
<dbReference type="InterPro" id="IPR000566">
    <property type="entry name" value="Lipocln_cytosolic_FA-bd_dom"/>
</dbReference>
<feature type="domain" description="Lipocalin/cytosolic fatty-acid binding" evidence="11">
    <location>
        <begin position="32"/>
        <end position="139"/>
    </location>
</feature>
<keyword evidence="5" id="KW-0494">Milk protein</keyword>
<evidence type="ECO:0000256" key="9">
    <source>
        <dbReference type="SAM" id="MobiDB-lite"/>
    </source>
</evidence>
<evidence type="ECO:0000256" key="6">
    <source>
        <dbReference type="ARBA" id="ARBA00023072"/>
    </source>
</evidence>
<dbReference type="Gene3D" id="2.40.128.20">
    <property type="match status" value="1"/>
</dbReference>
<dbReference type="SUPFAM" id="SSF50814">
    <property type="entry name" value="Lipocalins"/>
    <property type="match status" value="1"/>
</dbReference>
<evidence type="ECO:0000256" key="3">
    <source>
        <dbReference type="ARBA" id="ARBA00022448"/>
    </source>
</evidence>
<keyword evidence="13" id="KW-1185">Reference proteome</keyword>
<dbReference type="CDD" id="cd19416">
    <property type="entry name" value="lipocalin_beta-LG-like"/>
    <property type="match status" value="1"/>
</dbReference>
<feature type="signal peptide" evidence="10">
    <location>
        <begin position="1"/>
        <end position="16"/>
    </location>
</feature>
<dbReference type="InterPro" id="IPR002345">
    <property type="entry name" value="Lipocalin"/>
</dbReference>
<dbReference type="GO" id="GO:0019841">
    <property type="term" value="F:retinol binding"/>
    <property type="evidence" value="ECO:0007669"/>
    <property type="project" value="UniProtKB-KW"/>
</dbReference>
<reference evidence="12" key="2">
    <citation type="submission" date="2025-08" db="UniProtKB">
        <authorList>
            <consortium name="Ensembl"/>
        </authorList>
    </citation>
    <scope>IDENTIFICATION</scope>
</reference>
<proteinExistence type="inferred from homology"/>
<keyword evidence="4" id="KW-0964">Secreted</keyword>
<evidence type="ECO:0000256" key="4">
    <source>
        <dbReference type="ARBA" id="ARBA00022525"/>
    </source>
</evidence>
<feature type="chain" id="PRO_5034174593" description="Lipocalin/cytosolic fatty-acid binding domain-containing protein" evidence="10">
    <location>
        <begin position="17"/>
        <end position="287"/>
    </location>
</feature>
<evidence type="ECO:0000313" key="13">
    <source>
        <dbReference type="Proteomes" id="UP000694520"/>
    </source>
</evidence>
<reference evidence="12" key="3">
    <citation type="submission" date="2025-09" db="UniProtKB">
        <authorList>
            <consortium name="Ensembl"/>
        </authorList>
    </citation>
    <scope>IDENTIFICATION</scope>
</reference>
<evidence type="ECO:0000256" key="10">
    <source>
        <dbReference type="SAM" id="SignalP"/>
    </source>
</evidence>
<evidence type="ECO:0000313" key="12">
    <source>
        <dbReference type="Ensembl" id="ENSBGRP00000030079.1"/>
    </source>
</evidence>
<keyword evidence="10" id="KW-0732">Signal</keyword>
<evidence type="ECO:0000259" key="11">
    <source>
        <dbReference type="Pfam" id="PF00061"/>
    </source>
</evidence>
<comment type="subcellular location">
    <subcellularLocation>
        <location evidence="1">Secreted</location>
    </subcellularLocation>
</comment>
<dbReference type="Proteomes" id="UP000694520">
    <property type="component" value="Chromosome 9"/>
</dbReference>
<dbReference type="InterPro" id="IPR012674">
    <property type="entry name" value="Calycin"/>
</dbReference>
<dbReference type="PANTHER" id="PTHR11430:SF117">
    <property type="entry name" value="GLYCODELIN"/>
    <property type="match status" value="1"/>
</dbReference>
<reference evidence="12" key="1">
    <citation type="submission" date="2019-05" db="EMBL/GenBank/DDBJ databases">
        <authorList>
            <person name="Zhang S."/>
            <person name="Liu J."/>
        </authorList>
    </citation>
    <scope>NUCLEOTIDE SEQUENCE [LARGE SCALE GENOMIC DNA]</scope>
</reference>
<dbReference type="Ensembl" id="ENSBGRT00000034817.1">
    <property type="protein sequence ID" value="ENSBGRP00000030079.1"/>
    <property type="gene ID" value="ENSBGRG00000018918.1"/>
</dbReference>
<dbReference type="GeneTree" id="ENSGT01050000244868"/>
<evidence type="ECO:0000256" key="1">
    <source>
        <dbReference type="ARBA" id="ARBA00004613"/>
    </source>
</evidence>
<dbReference type="InterPro" id="IPR002447">
    <property type="entry name" value="Blactoglobulin"/>
</dbReference>
<protein>
    <recommendedName>
        <fullName evidence="11">Lipocalin/cytosolic fatty-acid binding domain-containing protein</fullName>
    </recommendedName>
</protein>
<keyword evidence="3" id="KW-0813">Transport</keyword>
<organism evidence="12 13">
    <name type="scientific">Bos mutus grunniens</name>
    <name type="common">Wild yak</name>
    <name type="synonym">Bos grunniens</name>
    <dbReference type="NCBI Taxonomy" id="30521"/>
    <lineage>
        <taxon>Eukaryota</taxon>
        <taxon>Metazoa</taxon>
        <taxon>Chordata</taxon>
        <taxon>Craniata</taxon>
        <taxon>Vertebrata</taxon>
        <taxon>Euteleostomi</taxon>
        <taxon>Mammalia</taxon>
        <taxon>Eutheria</taxon>
        <taxon>Laurasiatheria</taxon>
        <taxon>Artiodactyla</taxon>
        <taxon>Ruminantia</taxon>
        <taxon>Pecora</taxon>
        <taxon>Bovidae</taxon>
        <taxon>Bovinae</taxon>
        <taxon>Bos</taxon>
    </lineage>
</organism>
<evidence type="ECO:0000256" key="8">
    <source>
        <dbReference type="RuleBase" id="RU003695"/>
    </source>
</evidence>
<keyword evidence="6" id="KW-0683">Retinol-binding</keyword>
<evidence type="ECO:0000256" key="5">
    <source>
        <dbReference type="ARBA" id="ARBA00022743"/>
    </source>
</evidence>
<dbReference type="AlphaFoldDB" id="A0A8B9XZM7"/>
<accession>A0A8B9XZM7</accession>
<dbReference type="PRINTS" id="PR01172">
    <property type="entry name" value="BLCTOGLOBULN"/>
</dbReference>
<evidence type="ECO:0000256" key="7">
    <source>
        <dbReference type="ARBA" id="ARBA00023157"/>
    </source>
</evidence>
<dbReference type="PROSITE" id="PS00213">
    <property type="entry name" value="LIPOCALIN"/>
    <property type="match status" value="1"/>
</dbReference>